<evidence type="ECO:0000256" key="1">
    <source>
        <dbReference type="SAM" id="MobiDB-lite"/>
    </source>
</evidence>
<evidence type="ECO:0008006" key="4">
    <source>
        <dbReference type="Google" id="ProtNLM"/>
    </source>
</evidence>
<feature type="compositionally biased region" description="Basic and acidic residues" evidence="1">
    <location>
        <begin position="148"/>
        <end position="170"/>
    </location>
</feature>
<feature type="region of interest" description="Disordered" evidence="1">
    <location>
        <begin position="141"/>
        <end position="170"/>
    </location>
</feature>
<protein>
    <recommendedName>
        <fullName evidence="4">DUF4283 domain-containing protein</fullName>
    </recommendedName>
</protein>
<dbReference type="Proteomes" id="UP000593572">
    <property type="component" value="Unassembled WGS sequence"/>
</dbReference>
<feature type="non-terminal residue" evidence="2">
    <location>
        <position position="1"/>
    </location>
</feature>
<sequence>VPIEERPENEAITTTGEINELLERLKFSEEESVQSLWYTREEVDFVALKEGVVIVKFGCLEDRSRILNNLQYPHRIYGSVNDSGHWECGRLIGHSIKTCENNNEKAGLNVLNLQYGGWMRAPIVTPYLDRRMRRNGVELVKPKAQTTTDKEESHTNSRGESGLPEHKRKERVCEEESLSTSFLERRSHKTMRDGIRRFKSKWKRHRGLNGKKFDESPAKLVKRKILDIDSPFKVMAGEDLLLELSWGWKPCDNSMEGCMAINSKGKSGSLALLWKEGVTGEVVKFTRFYGQANPNSRNLSWDML</sequence>
<feature type="non-terminal residue" evidence="2">
    <location>
        <position position="304"/>
    </location>
</feature>
<comment type="caution">
    <text evidence="2">The sequence shown here is derived from an EMBL/GenBank/DDBJ whole genome shotgun (WGS) entry which is preliminary data.</text>
</comment>
<dbReference type="EMBL" id="JABEZX010000013">
    <property type="protein sequence ID" value="MBA0573623.1"/>
    <property type="molecule type" value="Genomic_DNA"/>
</dbReference>
<accession>A0A7J8N9P2</accession>
<dbReference type="AlphaFoldDB" id="A0A7J8N9P2"/>
<reference evidence="2 3" key="1">
    <citation type="journal article" date="2019" name="Genome Biol. Evol.">
        <title>Insights into the evolution of the New World diploid cottons (Gossypium, subgenus Houzingenia) based on genome sequencing.</title>
        <authorList>
            <person name="Grover C.E."/>
            <person name="Arick M.A. 2nd"/>
            <person name="Thrash A."/>
            <person name="Conover J.L."/>
            <person name="Sanders W.S."/>
            <person name="Peterson D.G."/>
            <person name="Frelichowski J.E."/>
            <person name="Scheffler J.A."/>
            <person name="Scheffler B.E."/>
            <person name="Wendel J.F."/>
        </authorList>
    </citation>
    <scope>NUCLEOTIDE SEQUENCE [LARGE SCALE GENOMIC DNA]</scope>
    <source>
        <strain evidence="2">157</strain>
        <tissue evidence="2">Leaf</tissue>
    </source>
</reference>
<evidence type="ECO:0000313" key="3">
    <source>
        <dbReference type="Proteomes" id="UP000593572"/>
    </source>
</evidence>
<keyword evidence="3" id="KW-1185">Reference proteome</keyword>
<gene>
    <name evidence="2" type="ORF">Golob_000889</name>
</gene>
<name>A0A7J8N9P2_9ROSI</name>
<proteinExistence type="predicted"/>
<evidence type="ECO:0000313" key="2">
    <source>
        <dbReference type="EMBL" id="MBA0573623.1"/>
    </source>
</evidence>
<organism evidence="2 3">
    <name type="scientific">Gossypium lobatum</name>
    <dbReference type="NCBI Taxonomy" id="34289"/>
    <lineage>
        <taxon>Eukaryota</taxon>
        <taxon>Viridiplantae</taxon>
        <taxon>Streptophyta</taxon>
        <taxon>Embryophyta</taxon>
        <taxon>Tracheophyta</taxon>
        <taxon>Spermatophyta</taxon>
        <taxon>Magnoliopsida</taxon>
        <taxon>eudicotyledons</taxon>
        <taxon>Gunneridae</taxon>
        <taxon>Pentapetalae</taxon>
        <taxon>rosids</taxon>
        <taxon>malvids</taxon>
        <taxon>Malvales</taxon>
        <taxon>Malvaceae</taxon>
        <taxon>Malvoideae</taxon>
        <taxon>Gossypium</taxon>
    </lineage>
</organism>